<protein>
    <submittedName>
        <fullName evidence="1">Uncharacterized protein</fullName>
    </submittedName>
</protein>
<name>A0A9D1DHW9_9FIRM</name>
<gene>
    <name evidence="1" type="ORF">IAA53_06510</name>
</gene>
<evidence type="ECO:0000313" key="1">
    <source>
        <dbReference type="EMBL" id="HIR50921.1"/>
    </source>
</evidence>
<dbReference type="Proteomes" id="UP000824239">
    <property type="component" value="Unassembled WGS sequence"/>
</dbReference>
<reference evidence="1" key="1">
    <citation type="submission" date="2020-10" db="EMBL/GenBank/DDBJ databases">
        <authorList>
            <person name="Gilroy R."/>
        </authorList>
    </citation>
    <scope>NUCLEOTIDE SEQUENCE</scope>
    <source>
        <strain evidence="1">ChiBcec15-4380</strain>
    </source>
</reference>
<accession>A0A9D1DHW9</accession>
<sequence>MELTRQYNLEGTVLEIPLRYDSLSHMYLEVYPDFIQNPVYTPAGQPILFTGEDACALARSADGEPCLDCGSCRYYRQAAETLIGVCGHEQKRKIRPE</sequence>
<dbReference type="EMBL" id="DVHE01000051">
    <property type="protein sequence ID" value="HIR50921.1"/>
    <property type="molecule type" value="Genomic_DNA"/>
</dbReference>
<dbReference type="AlphaFoldDB" id="A0A9D1DHW9"/>
<reference evidence="1" key="2">
    <citation type="journal article" date="2021" name="PeerJ">
        <title>Extensive microbial diversity within the chicken gut microbiome revealed by metagenomics and culture.</title>
        <authorList>
            <person name="Gilroy R."/>
            <person name="Ravi A."/>
            <person name="Getino M."/>
            <person name="Pursley I."/>
            <person name="Horton D.L."/>
            <person name="Alikhan N.F."/>
            <person name="Baker D."/>
            <person name="Gharbi K."/>
            <person name="Hall N."/>
            <person name="Watson M."/>
            <person name="Adriaenssens E.M."/>
            <person name="Foster-Nyarko E."/>
            <person name="Jarju S."/>
            <person name="Secka A."/>
            <person name="Antonio M."/>
            <person name="Oren A."/>
            <person name="Chaudhuri R.R."/>
            <person name="La Ragione R."/>
            <person name="Hildebrand F."/>
            <person name="Pallen M.J."/>
        </authorList>
    </citation>
    <scope>NUCLEOTIDE SEQUENCE</scope>
    <source>
        <strain evidence="1">ChiBcec15-4380</strain>
    </source>
</reference>
<proteinExistence type="predicted"/>
<comment type="caution">
    <text evidence="1">The sequence shown here is derived from an EMBL/GenBank/DDBJ whole genome shotgun (WGS) entry which is preliminary data.</text>
</comment>
<evidence type="ECO:0000313" key="2">
    <source>
        <dbReference type="Proteomes" id="UP000824239"/>
    </source>
</evidence>
<organism evidence="1 2">
    <name type="scientific">Candidatus Avoscillospira avicola</name>
    <dbReference type="NCBI Taxonomy" id="2840706"/>
    <lineage>
        <taxon>Bacteria</taxon>
        <taxon>Bacillati</taxon>
        <taxon>Bacillota</taxon>
        <taxon>Clostridia</taxon>
        <taxon>Eubacteriales</taxon>
        <taxon>Oscillospiraceae</taxon>
        <taxon>Oscillospiraceae incertae sedis</taxon>
        <taxon>Candidatus Avoscillospira</taxon>
    </lineage>
</organism>